<gene>
    <name evidence="1" type="ORF">RDB_LOCUS151682</name>
</gene>
<reference evidence="1" key="1">
    <citation type="submission" date="2021-01" db="EMBL/GenBank/DDBJ databases">
        <authorList>
            <person name="Kaushik A."/>
        </authorList>
    </citation>
    <scope>NUCLEOTIDE SEQUENCE</scope>
    <source>
        <strain evidence="1">AG2-2IIIB</strain>
    </source>
</reference>
<dbReference type="InterPro" id="IPR032675">
    <property type="entry name" value="LRR_dom_sf"/>
</dbReference>
<proteinExistence type="predicted"/>
<evidence type="ECO:0000313" key="1">
    <source>
        <dbReference type="EMBL" id="CAE6510191.1"/>
    </source>
</evidence>
<dbReference type="Gene3D" id="3.80.10.10">
    <property type="entry name" value="Ribonuclease Inhibitor"/>
    <property type="match status" value="1"/>
</dbReference>
<accession>A0A8H3HF70</accession>
<name>A0A8H3HF70_9AGAM</name>
<organism evidence="1 2">
    <name type="scientific">Rhizoctonia solani</name>
    <dbReference type="NCBI Taxonomy" id="456999"/>
    <lineage>
        <taxon>Eukaryota</taxon>
        <taxon>Fungi</taxon>
        <taxon>Dikarya</taxon>
        <taxon>Basidiomycota</taxon>
        <taxon>Agaricomycotina</taxon>
        <taxon>Agaricomycetes</taxon>
        <taxon>Cantharellales</taxon>
        <taxon>Ceratobasidiaceae</taxon>
        <taxon>Rhizoctonia</taxon>
    </lineage>
</organism>
<dbReference type="EMBL" id="CAJMWT010005835">
    <property type="protein sequence ID" value="CAE6510191.1"/>
    <property type="molecule type" value="Genomic_DNA"/>
</dbReference>
<evidence type="ECO:0000313" key="2">
    <source>
        <dbReference type="Proteomes" id="UP000663843"/>
    </source>
</evidence>
<protein>
    <submittedName>
        <fullName evidence="1">Uncharacterized protein</fullName>
    </submittedName>
</protein>
<comment type="caution">
    <text evidence="1">The sequence shown here is derived from an EMBL/GenBank/DDBJ whole genome shotgun (WGS) entry which is preliminary data.</text>
</comment>
<dbReference type="Proteomes" id="UP000663843">
    <property type="component" value="Unassembled WGS sequence"/>
</dbReference>
<sequence>MITSSNFYTFPPPAHKWEAADEALKNAVESYLQSCLHLESSYLPVPKADKMPMSLVTRIDASLDILTTTLGRQLSRCHSSLARTRNRIASPIYNLPEEILAEISLNVVYMPAKARSKSLADTIHIMYRSLYNLIGVCSTWKNAIINCGALWAVVPVLDPLTRNSLKTLIHPGTDLSLQRAGRWLQLAADLSGDSDYKLEFGALASNVQRFHSVHIHTKSNKTITSLIRTILQSRSLAELSIFKRIKSGAQLQDITDHEELQIVNQQYTPPYTLASQPEFRTLMESITVLRLSGVLLPWDNIESIAQLQELHFRGVQFRSGDAMLSFLHTLSSGSELRDLTISSVSNWNEKISPPPSHAFTLAKLQSLALEDLTFHTLKSLLQSINPASYRTTLSITQNTTPTRSMGSWDRAHYPDLCDLIRQIAVDTLIIDITFYTPPPVLREILSSVPGLRVLRLNGWSLQRGDSEGLKRPEGHNQIPFPNLSELHLYNIVTWSADAAKAITKIQPIKRMVIGRDRGFDHYSLIELLKSVVPDVSLGDQDESESCWGFSI</sequence>
<dbReference type="SUPFAM" id="SSF52047">
    <property type="entry name" value="RNI-like"/>
    <property type="match status" value="1"/>
</dbReference>
<dbReference type="AlphaFoldDB" id="A0A8H3HF70"/>